<keyword evidence="6" id="KW-1133">Transmembrane helix</keyword>
<dbReference type="AlphaFoldDB" id="A0A8J5QHY4"/>
<dbReference type="InterPro" id="IPR005196">
    <property type="entry name" value="Glyco_hydro_65_N"/>
</dbReference>
<dbReference type="GO" id="GO:0005993">
    <property type="term" value="P:trehalose catabolic process"/>
    <property type="evidence" value="ECO:0007669"/>
    <property type="project" value="TreeGrafter"/>
</dbReference>
<sequence>MAAKVPLPEFQPLNVVDPSLPTTRSLSLIDYIKQTIRHRKLLISMVIFANLFALISVHLFILKFSRGYPYVPATKQQDTTKSTNLQPTDQTSLYDLINSPNNKAIFSQIKFSDFAFYDNESNVVGTVEFAYFNQYQRQPYVANGYIGSRIPNVGQGFAYDSLSNSPGANEDDLLNGWPLFDKRYAGAFIAGFYDIQVNTTGTNFPELLENGYESVIAAVPQWTTLMLSAEIDGQTYTLDPSLRTDLIGDISNYVQNLSLSNGIVTTQFTWLNALEVRYEILAHRTEVNLGLVNLQVINFGNETIQLDIIDKLDFESAQRSQLTGVNYDDNGIYITFQPSEINYIDGAIYSTLNVDGPISRSSTNDTVSQTSRIFLNEGRTINASKFAGIASTDFDPDHLKSAQDVLSLARQVSQKHHNVNEVVKTHKAGWKDTFQKEPVVTFNSDPLLTLGSRASVFHLLANTRPDAQGVTGALGVGGLSSDSYAGLVFWDADLWMLNAILPFAPSHAKSLVNYRLHTHQQAIENVPQGYQGAVYPWTSGRFGNCTGTGPCLNYEYHINFAVARAAWQLYISGAADDDFLANVAYPLITDAATFFSQYLADYNDTLGRYVTHNLTDPDEYANHVDNGAYTNAGISLVMKWAISVASHLGREFSPLFQNIAGNMFLPTADNSQNITLEYSGMNSSVDVKQADVIMLTFPLENELIDNEQAFTNMEFYSAKQVSYGPAMTFPVFSIVAAVLAPSGCASQSYLQKAIQPYLRGPFAQFSEQNNDDFNINGGTHPAFPFLTAHGGWVQAVLQGLTGFRFDYATDNGSLVRMLRLDPIALPSLGDGVEYKGVNYNNHSLSMSINATHFKVTNEGKTNKNADDSIKILIAERNPMAGVYDLKDGEDLIFPLYTPAYTFANSISECGLANFYNITEGALGDAPISINDGDNTTRWQVQYNDTVGKVLVDLRRFRSVSHILFNWGDRPPQNLSVSKYIGNEFTQATDFFAKVDFGNQLYQNYKYLNPEQKLVKQADVFQQVHSSAVEINAPYDPNEFFEVVVPDRHNTTSLDLDIESRFLLLEVEKIHNTEAIDGDFGGAKFVEVVVYG</sequence>
<comment type="similarity">
    <text evidence="2">Belongs to the glycosyl hydrolase 65 family.</text>
</comment>
<reference evidence="9 10" key="1">
    <citation type="journal article" date="2021" name="DNA Res.">
        <title>Genome analysis of Candida subhashii reveals its hybrid nature and dual mitochondrial genome conformations.</title>
        <authorList>
            <person name="Mixao V."/>
            <person name="Hegedusova E."/>
            <person name="Saus E."/>
            <person name="Pryszcz L.P."/>
            <person name="Cillingova A."/>
            <person name="Nosek J."/>
            <person name="Gabaldon T."/>
        </authorList>
    </citation>
    <scope>NUCLEOTIDE SEQUENCE [LARGE SCALE GENOMIC DNA]</scope>
    <source>
        <strain evidence="9 10">CBS 10753</strain>
    </source>
</reference>
<organism evidence="9 10">
    <name type="scientific">[Candida] subhashii</name>
    <dbReference type="NCBI Taxonomy" id="561895"/>
    <lineage>
        <taxon>Eukaryota</taxon>
        <taxon>Fungi</taxon>
        <taxon>Dikarya</taxon>
        <taxon>Ascomycota</taxon>
        <taxon>Saccharomycotina</taxon>
        <taxon>Pichiomycetes</taxon>
        <taxon>Debaryomycetaceae</taxon>
        <taxon>Spathaspora</taxon>
    </lineage>
</organism>
<evidence type="ECO:0000259" key="7">
    <source>
        <dbReference type="Pfam" id="PF03632"/>
    </source>
</evidence>
<evidence type="ECO:0000256" key="1">
    <source>
        <dbReference type="ARBA" id="ARBA00001576"/>
    </source>
</evidence>
<dbReference type="InterPro" id="IPR005195">
    <property type="entry name" value="Glyco_hydro_65_M"/>
</dbReference>
<evidence type="ECO:0000259" key="8">
    <source>
        <dbReference type="Pfam" id="PF03636"/>
    </source>
</evidence>
<dbReference type="Proteomes" id="UP000694255">
    <property type="component" value="Unassembled WGS sequence"/>
</dbReference>
<feature type="transmembrane region" description="Helical" evidence="6">
    <location>
        <begin position="41"/>
        <end position="62"/>
    </location>
</feature>
<keyword evidence="5" id="KW-0325">Glycoprotein</keyword>
<keyword evidence="10" id="KW-1185">Reference proteome</keyword>
<feature type="domain" description="Glycoside hydrolase family 65 N-terminal" evidence="8">
    <location>
        <begin position="133"/>
        <end position="392"/>
    </location>
</feature>
<dbReference type="GeneID" id="73470935"/>
<comment type="catalytic activity">
    <reaction evidence="1">
        <text>alpha,alpha-trehalose + H2O = alpha-D-glucose + beta-D-glucose</text>
        <dbReference type="Rhea" id="RHEA:32675"/>
        <dbReference type="ChEBI" id="CHEBI:15377"/>
        <dbReference type="ChEBI" id="CHEBI:15903"/>
        <dbReference type="ChEBI" id="CHEBI:16551"/>
        <dbReference type="ChEBI" id="CHEBI:17925"/>
        <dbReference type="EC" id="3.2.1.28"/>
    </reaction>
</comment>
<dbReference type="EC" id="3.2.1.28" evidence="3"/>
<evidence type="ECO:0000313" key="10">
    <source>
        <dbReference type="Proteomes" id="UP000694255"/>
    </source>
</evidence>
<dbReference type="GO" id="GO:0009277">
    <property type="term" value="C:fungal-type cell wall"/>
    <property type="evidence" value="ECO:0007669"/>
    <property type="project" value="TreeGrafter"/>
</dbReference>
<dbReference type="Pfam" id="PF03636">
    <property type="entry name" value="Glyco_hydro_65N"/>
    <property type="match status" value="1"/>
</dbReference>
<gene>
    <name evidence="9" type="ORF">J8A68_004135</name>
</gene>
<name>A0A8J5QHY4_9ASCO</name>
<keyword evidence="6" id="KW-0472">Membrane</keyword>
<keyword evidence="6" id="KW-0812">Transmembrane</keyword>
<dbReference type="OrthoDB" id="200349at2759"/>
<dbReference type="RefSeq" id="XP_049262597.1">
    <property type="nucleotide sequence ID" value="XM_049408062.1"/>
</dbReference>
<evidence type="ECO:0000256" key="5">
    <source>
        <dbReference type="ARBA" id="ARBA00023180"/>
    </source>
</evidence>
<dbReference type="PANTHER" id="PTHR11051">
    <property type="entry name" value="GLYCOSYL HYDROLASE-RELATED"/>
    <property type="match status" value="1"/>
</dbReference>
<evidence type="ECO:0000256" key="3">
    <source>
        <dbReference type="ARBA" id="ARBA00012757"/>
    </source>
</evidence>
<evidence type="ECO:0000256" key="4">
    <source>
        <dbReference type="ARBA" id="ARBA00022801"/>
    </source>
</evidence>
<dbReference type="EMBL" id="JAGSYN010000180">
    <property type="protein sequence ID" value="KAG7662364.1"/>
    <property type="molecule type" value="Genomic_DNA"/>
</dbReference>
<accession>A0A8J5QHY4</accession>
<keyword evidence="4" id="KW-0378">Hydrolase</keyword>
<evidence type="ECO:0000256" key="2">
    <source>
        <dbReference type="ARBA" id="ARBA00006768"/>
    </source>
</evidence>
<protein>
    <recommendedName>
        <fullName evidence="3">alpha,alpha-trehalase</fullName>
        <ecNumber evidence="3">3.2.1.28</ecNumber>
    </recommendedName>
</protein>
<dbReference type="PANTHER" id="PTHR11051:SF8">
    <property type="entry name" value="PROTEIN-GLUCOSYLGALACTOSYLHYDROXYLYSINE GLUCOSIDASE"/>
    <property type="match status" value="1"/>
</dbReference>
<evidence type="ECO:0000313" key="9">
    <source>
        <dbReference type="EMBL" id="KAG7662364.1"/>
    </source>
</evidence>
<feature type="domain" description="Glycoside hydrolase family 65 central catalytic" evidence="7">
    <location>
        <begin position="454"/>
        <end position="651"/>
    </location>
</feature>
<proteinExistence type="inferred from homology"/>
<dbReference type="FunFam" id="1.50.10.10:FF:000032">
    <property type="entry name" value="Vacuolar acid trehalase"/>
    <property type="match status" value="1"/>
</dbReference>
<evidence type="ECO:0000256" key="6">
    <source>
        <dbReference type="SAM" id="Phobius"/>
    </source>
</evidence>
<dbReference type="GO" id="GO:0004555">
    <property type="term" value="F:alpha,alpha-trehalase activity"/>
    <property type="evidence" value="ECO:0007669"/>
    <property type="project" value="UniProtKB-EC"/>
</dbReference>
<dbReference type="Pfam" id="PF03632">
    <property type="entry name" value="Glyco_hydro_65m"/>
    <property type="match status" value="1"/>
</dbReference>
<comment type="caution">
    <text evidence="9">The sequence shown here is derived from an EMBL/GenBank/DDBJ whole genome shotgun (WGS) entry which is preliminary data.</text>
</comment>